<protein>
    <submittedName>
        <fullName evidence="1">Uncharacterized protein</fullName>
    </submittedName>
</protein>
<dbReference type="AlphaFoldDB" id="A0A916LCI3"/>
<reference evidence="2" key="1">
    <citation type="submission" date="2015-03" db="EMBL/GenBank/DDBJ databases">
        <authorList>
            <consortium name="Pathogen Informatics"/>
        </authorList>
    </citation>
    <scope>NUCLEOTIDE SEQUENCE [LARGE SCALE GENOMIC DNA]</scope>
    <source>
        <strain evidence="2">N09902308</strain>
    </source>
</reference>
<dbReference type="Proteomes" id="UP000039021">
    <property type="component" value="Unassembled WGS sequence"/>
</dbReference>
<evidence type="ECO:0000313" key="1">
    <source>
        <dbReference type="EMBL" id="COY45649.1"/>
    </source>
</evidence>
<sequence length="42" mass="4599">MGNAPQGSIVRGGGYWDAYRDPVSVVVLLDEKTGQHLAQWNL</sequence>
<dbReference type="EMBL" id="CSBK01001233">
    <property type="protein sequence ID" value="COY45649.1"/>
    <property type="molecule type" value="Genomic_DNA"/>
</dbReference>
<gene>
    <name evidence="1" type="ORF">ERS007739_02635</name>
</gene>
<proteinExistence type="predicted"/>
<name>A0A916LCI3_MYCTX</name>
<comment type="caution">
    <text evidence="1">The sequence shown here is derived from an EMBL/GenBank/DDBJ whole genome shotgun (WGS) entry which is preliminary data.</text>
</comment>
<evidence type="ECO:0000313" key="2">
    <source>
        <dbReference type="Proteomes" id="UP000039021"/>
    </source>
</evidence>
<accession>A0A916LCI3</accession>
<organism evidence="1 2">
    <name type="scientific">Mycobacterium tuberculosis</name>
    <dbReference type="NCBI Taxonomy" id="1773"/>
    <lineage>
        <taxon>Bacteria</taxon>
        <taxon>Bacillati</taxon>
        <taxon>Actinomycetota</taxon>
        <taxon>Actinomycetes</taxon>
        <taxon>Mycobacteriales</taxon>
        <taxon>Mycobacteriaceae</taxon>
        <taxon>Mycobacterium</taxon>
        <taxon>Mycobacterium tuberculosis complex</taxon>
    </lineage>
</organism>